<feature type="transmembrane region" description="Helical" evidence="14">
    <location>
        <begin position="76"/>
        <end position="94"/>
    </location>
</feature>
<dbReference type="AlphaFoldDB" id="A0A843YL72"/>
<reference evidence="15 16" key="1">
    <citation type="submission" date="2019-10" db="EMBL/GenBank/DDBJ databases">
        <title>Epibacterium sp. nov., isolated from seawater.</title>
        <authorList>
            <person name="Zhang X."/>
            <person name="Li N."/>
        </authorList>
    </citation>
    <scope>NUCLEOTIDE SEQUENCE [LARGE SCALE GENOMIC DNA]</scope>
    <source>
        <strain evidence="15 16">SM1979</strain>
    </source>
</reference>
<dbReference type="Pfam" id="PF00474">
    <property type="entry name" value="SSF"/>
    <property type="match status" value="1"/>
</dbReference>
<keyword evidence="11" id="KW-0739">Sodium transport</keyword>
<evidence type="ECO:0000256" key="7">
    <source>
        <dbReference type="ARBA" id="ARBA00022989"/>
    </source>
</evidence>
<feature type="transmembrane region" description="Helical" evidence="14">
    <location>
        <begin position="451"/>
        <end position="468"/>
    </location>
</feature>
<feature type="transmembrane region" description="Helical" evidence="14">
    <location>
        <begin position="46"/>
        <end position="70"/>
    </location>
</feature>
<keyword evidence="7 14" id="KW-1133">Transmembrane helix</keyword>
<keyword evidence="5 14" id="KW-0812">Transmembrane</keyword>
<protein>
    <recommendedName>
        <fullName evidence="17">Sodium/pantothenate symporter</fullName>
    </recommendedName>
</protein>
<keyword evidence="10 14" id="KW-0472">Membrane</keyword>
<dbReference type="CDD" id="cd10322">
    <property type="entry name" value="SLC5sbd"/>
    <property type="match status" value="1"/>
</dbReference>
<feature type="transmembrane region" description="Helical" evidence="14">
    <location>
        <begin position="125"/>
        <end position="150"/>
    </location>
</feature>
<dbReference type="GO" id="GO:0005886">
    <property type="term" value="C:plasma membrane"/>
    <property type="evidence" value="ECO:0007669"/>
    <property type="project" value="UniProtKB-SubCell"/>
</dbReference>
<dbReference type="PANTHER" id="PTHR48086">
    <property type="entry name" value="SODIUM/PROLINE SYMPORTER-RELATED"/>
    <property type="match status" value="1"/>
</dbReference>
<keyword evidence="8" id="KW-0915">Sodium</keyword>
<name>A0A843YL72_9RHOB</name>
<feature type="transmembrane region" description="Helical" evidence="14">
    <location>
        <begin position="184"/>
        <end position="206"/>
    </location>
</feature>
<keyword evidence="3" id="KW-0813">Transport</keyword>
<feature type="transmembrane region" description="Helical" evidence="14">
    <location>
        <begin position="390"/>
        <end position="415"/>
    </location>
</feature>
<evidence type="ECO:0000256" key="13">
    <source>
        <dbReference type="RuleBase" id="RU362091"/>
    </source>
</evidence>
<dbReference type="PROSITE" id="PS50283">
    <property type="entry name" value="NA_SOLUT_SYMP_3"/>
    <property type="match status" value="1"/>
</dbReference>
<comment type="similarity">
    <text evidence="2 13">Belongs to the sodium:solute symporter (SSF) (TC 2.A.21) family.</text>
</comment>
<dbReference type="InterPro" id="IPR038377">
    <property type="entry name" value="Na/Glc_symporter_sf"/>
</dbReference>
<keyword evidence="6" id="KW-0769">Symport</keyword>
<evidence type="ECO:0000256" key="11">
    <source>
        <dbReference type="ARBA" id="ARBA00023201"/>
    </source>
</evidence>
<feature type="transmembrane region" description="Helical" evidence="14">
    <location>
        <begin position="366"/>
        <end position="384"/>
    </location>
</feature>
<evidence type="ECO:0008006" key="17">
    <source>
        <dbReference type="Google" id="ProtNLM"/>
    </source>
</evidence>
<sequence length="503" mass="54405">MITALTLLGIALYLALMFYIAYRAYQTNKHDDPEDWFLMGRGANTMMLVGTMFATWFSTFAFLGGPGFFYKSGVNWLLFGFFNAMGPILVMVIGPRIWALGKKFDFITPGDLLAAYYNSSRRVRILTGLICIAVLFPYSAIQITGIATALNSISGGLITFNVGVLLIAVCVGVYSFVGGSRAVVWTDVIQGFAFAALLVGTMLLVIRWSGGWNQGWAAATEARPELFAFDGGAGRYITVMTLFTFGWILTPHLWQRLYMADSPQTLVKGAAITSFLALFVVTFTGAVIGMMALGMDFALPEGITSDALVPELYAQFLPAMGAILVIAVFAAGMSTLDSQLISATSSFIQDLLPNVAKVDNHQAMRLARVFEVVFVLALVIFAFSPSGRQLIAPLASIGVGMALTLLLPLLGALFWARASEPAVFWAMLLSWGVMIAMQFKVLPNPGIVGPPLWGLLVSAIAFFGISLLRDNPVEAERRKAFQDDMAPHFPETAQAQAAHTANA</sequence>
<dbReference type="Proteomes" id="UP000444174">
    <property type="component" value="Unassembled WGS sequence"/>
</dbReference>
<dbReference type="GO" id="GO:0015293">
    <property type="term" value="F:symporter activity"/>
    <property type="evidence" value="ECO:0007669"/>
    <property type="project" value="UniProtKB-KW"/>
</dbReference>
<feature type="transmembrane region" description="Helical" evidence="14">
    <location>
        <begin position="233"/>
        <end position="254"/>
    </location>
</feature>
<organism evidence="15 16">
    <name type="scientific">Tritonibacter litoralis</name>
    <dbReference type="NCBI Taxonomy" id="2662264"/>
    <lineage>
        <taxon>Bacteria</taxon>
        <taxon>Pseudomonadati</taxon>
        <taxon>Pseudomonadota</taxon>
        <taxon>Alphaproteobacteria</taxon>
        <taxon>Rhodobacterales</taxon>
        <taxon>Paracoccaceae</taxon>
        <taxon>Tritonibacter</taxon>
    </lineage>
</organism>
<evidence type="ECO:0000256" key="5">
    <source>
        <dbReference type="ARBA" id="ARBA00022692"/>
    </source>
</evidence>
<comment type="subcellular location">
    <subcellularLocation>
        <location evidence="1">Cell membrane</location>
        <topology evidence="1">Multi-pass membrane protein</topology>
    </subcellularLocation>
</comment>
<evidence type="ECO:0000256" key="4">
    <source>
        <dbReference type="ARBA" id="ARBA00022475"/>
    </source>
</evidence>
<dbReference type="RefSeq" id="WP_153217647.1">
    <property type="nucleotide sequence ID" value="NZ_WIBF01000017.1"/>
</dbReference>
<dbReference type="Gene3D" id="1.20.1730.10">
    <property type="entry name" value="Sodium/glucose cotransporter"/>
    <property type="match status" value="1"/>
</dbReference>
<feature type="transmembrane region" description="Helical" evidence="14">
    <location>
        <begin position="266"/>
        <end position="292"/>
    </location>
</feature>
<feature type="transmembrane region" description="Helical" evidence="14">
    <location>
        <begin position="312"/>
        <end position="332"/>
    </location>
</feature>
<keyword evidence="16" id="KW-1185">Reference proteome</keyword>
<evidence type="ECO:0000256" key="2">
    <source>
        <dbReference type="ARBA" id="ARBA00006434"/>
    </source>
</evidence>
<gene>
    <name evidence="15" type="ORF">GFB49_19030</name>
</gene>
<comment type="catalytic activity">
    <reaction evidence="12">
        <text>L-proline(in) + Na(+)(in) = L-proline(out) + Na(+)(out)</text>
        <dbReference type="Rhea" id="RHEA:28967"/>
        <dbReference type="ChEBI" id="CHEBI:29101"/>
        <dbReference type="ChEBI" id="CHEBI:60039"/>
    </reaction>
</comment>
<evidence type="ECO:0000256" key="9">
    <source>
        <dbReference type="ARBA" id="ARBA00023065"/>
    </source>
</evidence>
<evidence type="ECO:0000256" key="1">
    <source>
        <dbReference type="ARBA" id="ARBA00004651"/>
    </source>
</evidence>
<evidence type="ECO:0000256" key="6">
    <source>
        <dbReference type="ARBA" id="ARBA00022847"/>
    </source>
</evidence>
<accession>A0A843YL72</accession>
<proteinExistence type="inferred from homology"/>
<keyword evidence="4" id="KW-1003">Cell membrane</keyword>
<evidence type="ECO:0000256" key="3">
    <source>
        <dbReference type="ARBA" id="ARBA00022448"/>
    </source>
</evidence>
<dbReference type="PANTHER" id="PTHR48086:SF3">
    <property type="entry name" value="SODIUM_PROLINE SYMPORTER"/>
    <property type="match status" value="1"/>
</dbReference>
<dbReference type="InterPro" id="IPR001734">
    <property type="entry name" value="Na/solute_symporter"/>
</dbReference>
<feature type="transmembrane region" description="Helical" evidence="14">
    <location>
        <begin position="422"/>
        <end position="439"/>
    </location>
</feature>
<feature type="transmembrane region" description="Helical" evidence="14">
    <location>
        <begin position="156"/>
        <end position="177"/>
    </location>
</feature>
<evidence type="ECO:0000256" key="10">
    <source>
        <dbReference type="ARBA" id="ARBA00023136"/>
    </source>
</evidence>
<evidence type="ECO:0000256" key="12">
    <source>
        <dbReference type="ARBA" id="ARBA00033708"/>
    </source>
</evidence>
<evidence type="ECO:0000313" key="16">
    <source>
        <dbReference type="Proteomes" id="UP000444174"/>
    </source>
</evidence>
<evidence type="ECO:0000256" key="14">
    <source>
        <dbReference type="SAM" id="Phobius"/>
    </source>
</evidence>
<dbReference type="GO" id="GO:0006814">
    <property type="term" value="P:sodium ion transport"/>
    <property type="evidence" value="ECO:0007669"/>
    <property type="project" value="UniProtKB-KW"/>
</dbReference>
<dbReference type="InterPro" id="IPR050277">
    <property type="entry name" value="Sodium:Solute_Symporter"/>
</dbReference>
<keyword evidence="9" id="KW-0406">Ion transport</keyword>
<evidence type="ECO:0000256" key="8">
    <source>
        <dbReference type="ARBA" id="ARBA00023053"/>
    </source>
</evidence>
<comment type="caution">
    <text evidence="15">The sequence shown here is derived from an EMBL/GenBank/DDBJ whole genome shotgun (WGS) entry which is preliminary data.</text>
</comment>
<dbReference type="EMBL" id="WIBF01000017">
    <property type="protein sequence ID" value="MQQ10558.1"/>
    <property type="molecule type" value="Genomic_DNA"/>
</dbReference>
<evidence type="ECO:0000313" key="15">
    <source>
        <dbReference type="EMBL" id="MQQ10558.1"/>
    </source>
</evidence>
<feature type="transmembrane region" description="Helical" evidence="14">
    <location>
        <begin position="6"/>
        <end position="25"/>
    </location>
</feature>